<evidence type="ECO:0000313" key="11">
    <source>
        <dbReference type="EMBL" id="QKF08031.1"/>
    </source>
</evidence>
<evidence type="ECO:0000256" key="2">
    <source>
        <dbReference type="ARBA" id="ARBA00022448"/>
    </source>
</evidence>
<dbReference type="InterPro" id="IPR004638">
    <property type="entry name" value="EmrB-like"/>
</dbReference>
<dbReference type="NCBIfam" id="TIGR00711">
    <property type="entry name" value="efflux_EmrB"/>
    <property type="match status" value="1"/>
</dbReference>
<evidence type="ECO:0000256" key="4">
    <source>
        <dbReference type="ARBA" id="ARBA00022692"/>
    </source>
</evidence>
<keyword evidence="3" id="KW-1003">Cell membrane</keyword>
<feature type="transmembrane region" description="Helical" evidence="8">
    <location>
        <begin position="347"/>
        <end position="369"/>
    </location>
</feature>
<dbReference type="AlphaFoldDB" id="A0A6M8J4K8"/>
<evidence type="ECO:0000256" key="7">
    <source>
        <dbReference type="PROSITE-ProRule" id="PRU00703"/>
    </source>
</evidence>
<feature type="domain" description="CBS" evidence="10">
    <location>
        <begin position="482"/>
        <end position="538"/>
    </location>
</feature>
<protein>
    <submittedName>
        <fullName evidence="11">DHA2 family efflux MFS transporter permease subunit</fullName>
    </submittedName>
</protein>
<dbReference type="Pfam" id="PF07690">
    <property type="entry name" value="MFS_1"/>
    <property type="match status" value="1"/>
</dbReference>
<keyword evidence="7" id="KW-0129">CBS domain</keyword>
<gene>
    <name evidence="11" type="ORF">HLV38_04875</name>
</gene>
<feature type="transmembrane region" description="Helical" evidence="8">
    <location>
        <begin position="96"/>
        <end position="115"/>
    </location>
</feature>
<dbReference type="InterPro" id="IPR036259">
    <property type="entry name" value="MFS_trans_sf"/>
</dbReference>
<proteinExistence type="predicted"/>
<accession>A0A6M8J4K8</accession>
<dbReference type="PANTHER" id="PTHR42718">
    <property type="entry name" value="MAJOR FACILITATOR SUPERFAMILY MULTIDRUG TRANSPORTER MFSC"/>
    <property type="match status" value="1"/>
</dbReference>
<feature type="domain" description="CBS" evidence="10">
    <location>
        <begin position="570"/>
        <end position="625"/>
    </location>
</feature>
<keyword evidence="6 8" id="KW-0472">Membrane</keyword>
<evidence type="ECO:0000256" key="1">
    <source>
        <dbReference type="ARBA" id="ARBA00004651"/>
    </source>
</evidence>
<feature type="transmembrane region" description="Helical" evidence="8">
    <location>
        <begin position="426"/>
        <end position="446"/>
    </location>
</feature>
<dbReference type="SUPFAM" id="SSF54631">
    <property type="entry name" value="CBS-domain pair"/>
    <property type="match status" value="1"/>
</dbReference>
<dbReference type="InterPro" id="IPR020846">
    <property type="entry name" value="MFS_dom"/>
</dbReference>
<dbReference type="KEGG" id="bwa:HLV38_04875"/>
<dbReference type="Proteomes" id="UP000503297">
    <property type="component" value="Chromosome"/>
</dbReference>
<evidence type="ECO:0000313" key="12">
    <source>
        <dbReference type="Proteomes" id="UP000503297"/>
    </source>
</evidence>
<dbReference type="SMART" id="SM00116">
    <property type="entry name" value="CBS"/>
    <property type="match status" value="2"/>
</dbReference>
<sequence length="634" mass="66126">MVAVMLSGTFLVVMNATMISPAFPAIMAEMGVDASTVQWMASGYALVEAVVIPLNAFFLGRLTTRRLFIGGMALFAVGALVAAVSASFPVLLAGRMMQAVGTGLCMPTVMTLIVLTFPRERRGSAMGVVGLIISFAPAIGPSLAGVLIDTVGWHMVFTLVTLLAVAIAIAAHVTLRNQEGFQPTDLDLPSIPLLLAGMLSLLYGLSSAASAQSKLVPVGLVALGIVLLALFARRQLSLERPLLRVQVLANRRYRTALLIMGTLMAALVGSEVVAPIFVQQVMGQSATASGLLLLPGAVLGAFSGLFAGRLFDRVGIRKPAVAGAIGLAIGAAGVFSFSPTMPIIELALVYTVIFLGIQFLSTPLNTWGLNALDQEEVPHANALSSTMTQVGLSVGSVLMGSLVSLGPAVAPAGALPLDVVFAGVHLAYAGMAALLFLAVIAILALVRTTRADREAQQAVGAAASQDAAQRGRSAALKVADLMNADPRTVSAEASVRDVIVALQEAQSVGIPLVDGEERPVGYVSDGDLLRYLARQNDRFTDGMSVLAIADSSDLSERLTSLLSLDAMKLASTGMLTVEASADAEEGFRRLAEHRVKKLVVVEGGRLVGTLSRRNVMGAMFSLEDRLTQVARAAE</sequence>
<feature type="transmembrane region" description="Helical" evidence="8">
    <location>
        <begin position="320"/>
        <end position="341"/>
    </location>
</feature>
<evidence type="ECO:0000256" key="5">
    <source>
        <dbReference type="ARBA" id="ARBA00022989"/>
    </source>
</evidence>
<feature type="transmembrane region" description="Helical" evidence="8">
    <location>
        <begin position="127"/>
        <end position="148"/>
    </location>
</feature>
<dbReference type="GO" id="GO:0005886">
    <property type="term" value="C:plasma membrane"/>
    <property type="evidence" value="ECO:0007669"/>
    <property type="project" value="UniProtKB-SubCell"/>
</dbReference>
<feature type="transmembrane region" description="Helical" evidence="8">
    <location>
        <begin position="187"/>
        <end position="209"/>
    </location>
</feature>
<feature type="transmembrane region" description="Helical" evidence="8">
    <location>
        <begin position="40"/>
        <end position="60"/>
    </location>
</feature>
<dbReference type="Pfam" id="PF00571">
    <property type="entry name" value="CBS"/>
    <property type="match status" value="2"/>
</dbReference>
<evidence type="ECO:0000256" key="3">
    <source>
        <dbReference type="ARBA" id="ARBA00022475"/>
    </source>
</evidence>
<dbReference type="InterPro" id="IPR000644">
    <property type="entry name" value="CBS_dom"/>
</dbReference>
<dbReference type="PANTHER" id="PTHR42718:SF24">
    <property type="entry name" value="MAJOR FACILITATOR SUPERFAMILY (MFS) PROFILE DOMAIN-CONTAINING PROTEIN"/>
    <property type="match status" value="1"/>
</dbReference>
<evidence type="ECO:0000259" key="10">
    <source>
        <dbReference type="PROSITE" id="PS51371"/>
    </source>
</evidence>
<dbReference type="SUPFAM" id="SSF103473">
    <property type="entry name" value="MFS general substrate transporter"/>
    <property type="match status" value="1"/>
</dbReference>
<dbReference type="InterPro" id="IPR046342">
    <property type="entry name" value="CBS_dom_sf"/>
</dbReference>
<keyword evidence="5 8" id="KW-1133">Transmembrane helix</keyword>
<feature type="domain" description="Major facilitator superfamily (MFS) profile" evidence="9">
    <location>
        <begin position="1"/>
        <end position="450"/>
    </location>
</feature>
<dbReference type="InterPro" id="IPR011701">
    <property type="entry name" value="MFS"/>
</dbReference>
<keyword evidence="4 8" id="KW-0812">Transmembrane</keyword>
<feature type="transmembrane region" description="Helical" evidence="8">
    <location>
        <begin position="290"/>
        <end position="308"/>
    </location>
</feature>
<dbReference type="GO" id="GO:0022857">
    <property type="term" value="F:transmembrane transporter activity"/>
    <property type="evidence" value="ECO:0007669"/>
    <property type="project" value="InterPro"/>
</dbReference>
<feature type="transmembrane region" description="Helical" evidence="8">
    <location>
        <begin position="390"/>
        <end position="414"/>
    </location>
</feature>
<dbReference type="PROSITE" id="PS50850">
    <property type="entry name" value="MFS"/>
    <property type="match status" value="1"/>
</dbReference>
<evidence type="ECO:0000256" key="6">
    <source>
        <dbReference type="ARBA" id="ARBA00023136"/>
    </source>
</evidence>
<name>A0A6M8J4K8_9ACTN</name>
<feature type="transmembrane region" description="Helical" evidence="8">
    <location>
        <begin position="154"/>
        <end position="175"/>
    </location>
</feature>
<keyword evidence="2" id="KW-0813">Transport</keyword>
<feature type="transmembrane region" description="Helical" evidence="8">
    <location>
        <begin position="253"/>
        <end position="278"/>
    </location>
</feature>
<evidence type="ECO:0000256" key="8">
    <source>
        <dbReference type="SAM" id="Phobius"/>
    </source>
</evidence>
<feature type="transmembrane region" description="Helical" evidence="8">
    <location>
        <begin position="215"/>
        <end position="232"/>
    </location>
</feature>
<dbReference type="Gene3D" id="3.10.580.10">
    <property type="entry name" value="CBS-domain"/>
    <property type="match status" value="1"/>
</dbReference>
<dbReference type="PRINTS" id="PR01036">
    <property type="entry name" value="TCRTETB"/>
</dbReference>
<organism evidence="11 12">
    <name type="scientific">Berryella wangjianweii</name>
    <dbReference type="NCBI Taxonomy" id="2734634"/>
    <lineage>
        <taxon>Bacteria</taxon>
        <taxon>Bacillati</taxon>
        <taxon>Actinomycetota</taxon>
        <taxon>Coriobacteriia</taxon>
        <taxon>Eggerthellales</taxon>
        <taxon>Eggerthellaceae</taxon>
        <taxon>Berryella</taxon>
    </lineage>
</organism>
<dbReference type="Gene3D" id="1.20.1250.20">
    <property type="entry name" value="MFS general substrate transporter like domains"/>
    <property type="match status" value="1"/>
</dbReference>
<keyword evidence="12" id="KW-1185">Reference proteome</keyword>
<dbReference type="CDD" id="cd17503">
    <property type="entry name" value="MFS_LmrB_MDR_like"/>
    <property type="match status" value="1"/>
</dbReference>
<evidence type="ECO:0000259" key="9">
    <source>
        <dbReference type="PROSITE" id="PS50850"/>
    </source>
</evidence>
<dbReference type="Gene3D" id="1.20.1720.10">
    <property type="entry name" value="Multidrug resistance protein D"/>
    <property type="match status" value="1"/>
</dbReference>
<reference evidence="12" key="1">
    <citation type="submission" date="2020-05" db="EMBL/GenBank/DDBJ databases">
        <title>Novel species in genus Nocardioides.</title>
        <authorList>
            <person name="Zhang G."/>
        </authorList>
    </citation>
    <scope>NUCLEOTIDE SEQUENCE [LARGE SCALE GENOMIC DNA]</scope>
    <source>
        <strain evidence="12">zg-1050</strain>
    </source>
</reference>
<feature type="transmembrane region" description="Helical" evidence="8">
    <location>
        <begin position="67"/>
        <end position="90"/>
    </location>
</feature>
<dbReference type="EMBL" id="CP053716">
    <property type="protein sequence ID" value="QKF08031.1"/>
    <property type="molecule type" value="Genomic_DNA"/>
</dbReference>
<dbReference type="PROSITE" id="PS51371">
    <property type="entry name" value="CBS"/>
    <property type="match status" value="2"/>
</dbReference>
<comment type="subcellular location">
    <subcellularLocation>
        <location evidence="1">Cell membrane</location>
        <topology evidence="1">Multi-pass membrane protein</topology>
    </subcellularLocation>
</comment>